<keyword evidence="2" id="KW-0547">Nucleotide-binding</keyword>
<dbReference type="EC" id="2.7.4.16" evidence="2"/>
<accession>A0A974NER1</accession>
<dbReference type="InterPro" id="IPR016188">
    <property type="entry name" value="PurM-like_N"/>
</dbReference>
<dbReference type="NCBIfam" id="TIGR01379">
    <property type="entry name" value="thiL"/>
    <property type="match status" value="1"/>
</dbReference>
<feature type="binding site" evidence="2">
    <location>
        <position position="46"/>
    </location>
    <ligand>
        <name>Mg(2+)</name>
        <dbReference type="ChEBI" id="CHEBI:18420"/>
        <label>1</label>
    </ligand>
</feature>
<dbReference type="GO" id="GO:0009229">
    <property type="term" value="P:thiamine diphosphate biosynthetic process"/>
    <property type="evidence" value="ECO:0007669"/>
    <property type="project" value="UniProtKB-UniRule"/>
</dbReference>
<feature type="binding site" evidence="2">
    <location>
        <position position="208"/>
    </location>
    <ligand>
        <name>Mg(2+)</name>
        <dbReference type="ChEBI" id="CHEBI:18420"/>
        <label>3</label>
    </ligand>
</feature>
<feature type="binding site" evidence="2">
    <location>
        <position position="146"/>
    </location>
    <ligand>
        <name>ATP</name>
        <dbReference type="ChEBI" id="CHEBI:30616"/>
    </ligand>
</feature>
<dbReference type="Proteomes" id="UP000595278">
    <property type="component" value="Chromosome"/>
</dbReference>
<name>A0A974NER1_9GAMM</name>
<feature type="binding site" evidence="2">
    <location>
        <position position="122"/>
    </location>
    <ligand>
        <name>Mg(2+)</name>
        <dbReference type="ChEBI" id="CHEBI:18420"/>
        <label>1</label>
    </ligand>
</feature>
<keyword evidence="2 4" id="KW-0808">Transferase</keyword>
<comment type="caution">
    <text evidence="2">Lacks conserved residue(s) required for the propagation of feature annotation.</text>
</comment>
<feature type="binding site" evidence="2">
    <location>
        <position position="30"/>
    </location>
    <ligand>
        <name>Mg(2+)</name>
        <dbReference type="ChEBI" id="CHEBI:18420"/>
        <label>3</label>
    </ligand>
</feature>
<protein>
    <recommendedName>
        <fullName evidence="2">Thiamine-monophosphate kinase</fullName>
        <shortName evidence="2">TMP kinase</shortName>
        <shortName evidence="2">Thiamine-phosphate kinase</shortName>
        <ecNumber evidence="2">2.7.4.16</ecNumber>
    </recommendedName>
</protein>
<feature type="binding site" evidence="2">
    <location>
        <position position="211"/>
    </location>
    <ligand>
        <name>Mg(2+)</name>
        <dbReference type="ChEBI" id="CHEBI:18420"/>
        <label>5</label>
    </ligand>
</feature>
<feature type="binding site" evidence="2">
    <location>
        <position position="75"/>
    </location>
    <ligand>
        <name>Mg(2+)</name>
        <dbReference type="ChEBI" id="CHEBI:18420"/>
        <label>3</label>
    </ligand>
</feature>
<dbReference type="HAMAP" id="MF_02128">
    <property type="entry name" value="TMP_kinase"/>
    <property type="match status" value="1"/>
</dbReference>
<comment type="similarity">
    <text evidence="2">Belongs to the thiamine-monophosphate kinase family.</text>
</comment>
<dbReference type="GO" id="GO:0000287">
    <property type="term" value="F:magnesium ion binding"/>
    <property type="evidence" value="ECO:0007669"/>
    <property type="project" value="UniProtKB-UniRule"/>
</dbReference>
<evidence type="ECO:0000256" key="2">
    <source>
        <dbReference type="HAMAP-Rule" id="MF_02128"/>
    </source>
</evidence>
<reference evidence="4 5" key="1">
    <citation type="submission" date="2021-01" db="EMBL/GenBank/DDBJ databases">
        <title>Entomomonas sp. F2A isolated from a house cricket (Acheta domesticus).</title>
        <authorList>
            <person name="Spergser J."/>
            <person name="Busse H.-J."/>
        </authorList>
    </citation>
    <scope>NUCLEOTIDE SEQUENCE [LARGE SCALE GENOMIC DNA]</scope>
    <source>
        <strain evidence="4 5">F2A</strain>
    </source>
</reference>
<keyword evidence="2" id="KW-0479">Metal-binding</keyword>
<keyword evidence="5" id="KW-1185">Reference proteome</keyword>
<feature type="binding site" evidence="2">
    <location>
        <position position="30"/>
    </location>
    <ligand>
        <name>Mg(2+)</name>
        <dbReference type="ChEBI" id="CHEBI:18420"/>
        <label>4</label>
    </ligand>
</feature>
<keyword evidence="1 2" id="KW-0784">Thiamine biosynthesis</keyword>
<keyword evidence="2" id="KW-0460">Magnesium</keyword>
<feature type="binding site" evidence="2">
    <location>
        <position position="259"/>
    </location>
    <ligand>
        <name>substrate</name>
    </ligand>
</feature>
<evidence type="ECO:0000313" key="5">
    <source>
        <dbReference type="Proteomes" id="UP000595278"/>
    </source>
</evidence>
<proteinExistence type="inferred from homology"/>
<comment type="function">
    <text evidence="2">Catalyzes the ATP-dependent phosphorylation of thiamine-monophosphate (TMP) to form thiamine-pyrophosphate (TPP), the active form of vitamin B1.</text>
</comment>
<feature type="binding site" evidence="2">
    <location>
        <position position="75"/>
    </location>
    <ligand>
        <name>Mg(2+)</name>
        <dbReference type="ChEBI" id="CHEBI:18420"/>
        <label>2</label>
    </ligand>
</feature>
<dbReference type="GO" id="GO:0009228">
    <property type="term" value="P:thiamine biosynthetic process"/>
    <property type="evidence" value="ECO:0007669"/>
    <property type="project" value="UniProtKB-KW"/>
</dbReference>
<feature type="binding site" evidence="2">
    <location>
        <begin position="121"/>
        <end position="122"/>
    </location>
    <ligand>
        <name>ATP</name>
        <dbReference type="ChEBI" id="CHEBI:30616"/>
    </ligand>
</feature>
<dbReference type="GO" id="GO:0009030">
    <property type="term" value="F:thiamine-phosphate kinase activity"/>
    <property type="evidence" value="ECO:0007669"/>
    <property type="project" value="UniProtKB-UniRule"/>
</dbReference>
<dbReference type="InterPro" id="IPR006283">
    <property type="entry name" value="ThiL-like"/>
</dbReference>
<feature type="binding site" evidence="2">
    <location>
        <position position="47"/>
    </location>
    <ligand>
        <name>Mg(2+)</name>
        <dbReference type="ChEBI" id="CHEBI:18420"/>
        <label>1</label>
    </ligand>
</feature>
<keyword evidence="2" id="KW-0067">ATP-binding</keyword>
<feature type="binding site" evidence="2">
    <location>
        <position position="45"/>
    </location>
    <ligand>
        <name>Mg(2+)</name>
        <dbReference type="ChEBI" id="CHEBI:18420"/>
        <label>4</label>
    </ligand>
</feature>
<feature type="domain" description="PurM-like N-terminal" evidence="3">
    <location>
        <begin position="28"/>
        <end position="138"/>
    </location>
</feature>
<evidence type="ECO:0000256" key="1">
    <source>
        <dbReference type="ARBA" id="ARBA00022977"/>
    </source>
</evidence>
<dbReference type="InterPro" id="IPR036921">
    <property type="entry name" value="PurM-like_N_sf"/>
</dbReference>
<keyword evidence="2 4" id="KW-0418">Kinase</keyword>
<feature type="binding site" evidence="2">
    <location>
        <position position="47"/>
    </location>
    <ligand>
        <name>Mg(2+)</name>
        <dbReference type="ChEBI" id="CHEBI:18420"/>
        <label>2</label>
    </ligand>
</feature>
<dbReference type="Gene3D" id="3.90.650.10">
    <property type="entry name" value="PurM-like C-terminal domain"/>
    <property type="match status" value="1"/>
</dbReference>
<dbReference type="Pfam" id="PF00586">
    <property type="entry name" value="AIRS"/>
    <property type="match status" value="1"/>
</dbReference>
<feature type="binding site" evidence="2">
    <location>
        <position position="210"/>
    </location>
    <ligand>
        <name>ATP</name>
        <dbReference type="ChEBI" id="CHEBI:30616"/>
    </ligand>
</feature>
<gene>
    <name evidence="2 4" type="primary">thiL</name>
    <name evidence="4" type="ORF">JHT90_12500</name>
</gene>
<comment type="pathway">
    <text evidence="2">Cofactor biosynthesis; thiamine diphosphate biosynthesis; thiamine diphosphate from thiamine phosphate: step 1/1.</text>
</comment>
<dbReference type="Gene3D" id="3.30.1330.10">
    <property type="entry name" value="PurM-like, N-terminal domain"/>
    <property type="match status" value="1"/>
</dbReference>
<dbReference type="PANTHER" id="PTHR30270:SF0">
    <property type="entry name" value="THIAMINE-MONOPHOSPHATE KINASE"/>
    <property type="match status" value="1"/>
</dbReference>
<dbReference type="GO" id="GO:0005524">
    <property type="term" value="F:ATP binding"/>
    <property type="evidence" value="ECO:0007669"/>
    <property type="project" value="UniProtKB-UniRule"/>
</dbReference>
<feature type="binding site" evidence="2">
    <location>
        <position position="311"/>
    </location>
    <ligand>
        <name>substrate</name>
    </ligand>
</feature>
<feature type="binding site" evidence="2">
    <location>
        <position position="54"/>
    </location>
    <ligand>
        <name>substrate</name>
    </ligand>
</feature>
<comment type="miscellaneous">
    <text evidence="2">Reaction mechanism of ThiL seems to utilize a direct, inline transfer of the gamma-phosphate of ATP to TMP rather than a phosphorylated enzyme intermediate.</text>
</comment>
<dbReference type="AlphaFoldDB" id="A0A974NER1"/>
<dbReference type="EMBL" id="CP067393">
    <property type="protein sequence ID" value="QQP85193.1"/>
    <property type="molecule type" value="Genomic_DNA"/>
</dbReference>
<evidence type="ECO:0000313" key="4">
    <source>
        <dbReference type="EMBL" id="QQP85193.1"/>
    </source>
</evidence>
<dbReference type="InterPro" id="IPR036676">
    <property type="entry name" value="PurM-like_C_sf"/>
</dbReference>
<dbReference type="PIRSF" id="PIRSF005303">
    <property type="entry name" value="Thiam_monoph_kin"/>
    <property type="match status" value="1"/>
</dbReference>
<dbReference type="RefSeq" id="WP_201091504.1">
    <property type="nucleotide sequence ID" value="NZ_CP067393.1"/>
</dbReference>
<dbReference type="SUPFAM" id="SSF55326">
    <property type="entry name" value="PurM N-terminal domain-like"/>
    <property type="match status" value="1"/>
</dbReference>
<dbReference type="CDD" id="cd02194">
    <property type="entry name" value="ThiL"/>
    <property type="match status" value="1"/>
</dbReference>
<dbReference type="SUPFAM" id="SSF56042">
    <property type="entry name" value="PurM C-terminal domain-like"/>
    <property type="match status" value="1"/>
</dbReference>
<comment type="catalytic activity">
    <reaction evidence="2">
        <text>thiamine phosphate + ATP = thiamine diphosphate + ADP</text>
        <dbReference type="Rhea" id="RHEA:15913"/>
        <dbReference type="ChEBI" id="CHEBI:30616"/>
        <dbReference type="ChEBI" id="CHEBI:37575"/>
        <dbReference type="ChEBI" id="CHEBI:58937"/>
        <dbReference type="ChEBI" id="CHEBI:456216"/>
        <dbReference type="EC" id="2.7.4.16"/>
    </reaction>
</comment>
<feature type="binding site" evidence="2">
    <location>
        <position position="75"/>
    </location>
    <ligand>
        <name>Mg(2+)</name>
        <dbReference type="ChEBI" id="CHEBI:18420"/>
        <label>4</label>
    </ligand>
</feature>
<organism evidence="4 5">
    <name type="scientific">Entomomonas asaccharolytica</name>
    <dbReference type="NCBI Taxonomy" id="2785331"/>
    <lineage>
        <taxon>Bacteria</taxon>
        <taxon>Pseudomonadati</taxon>
        <taxon>Pseudomonadota</taxon>
        <taxon>Gammaproteobacteria</taxon>
        <taxon>Pseudomonadales</taxon>
        <taxon>Pseudomonadaceae</taxon>
        <taxon>Entomomonas</taxon>
    </lineage>
</organism>
<dbReference type="PANTHER" id="PTHR30270">
    <property type="entry name" value="THIAMINE-MONOPHOSPHATE KINASE"/>
    <property type="match status" value="1"/>
</dbReference>
<sequence length="314" mass="33405">MGEFELIQHYFKNAPCATLTAAIALGIGDDCALLKPSPAMEIAISTDTLVADVHFPTKGDPFFIAQRALAVTVSDLAAMGAKPIGFTLALTLPEVNENWLQAFAEGLCVKAKECAIQLIGGDTTKGPLAITITVLGEVPMGKALRRDGAQVGDLLCISGCLGEAAGALPMVLADKPFASSPLLKQYWSPIPQLVIAMALRDKATACLDISDGLLADCEHIAKASQVALVIELDKLRLSADLQANYPLQQCQQLMLTGGDDYQLAFTIPTGYIAELENQYPSIQVIGRVEQGQGVKVIDNNGQLLSFTSKGYQHF</sequence>
<evidence type="ECO:0000259" key="3">
    <source>
        <dbReference type="Pfam" id="PF00586"/>
    </source>
</evidence>
<dbReference type="KEGG" id="eaz:JHT90_12500"/>